<dbReference type="InterPro" id="IPR003593">
    <property type="entry name" value="AAA+_ATPase"/>
</dbReference>
<organism evidence="11 12">
    <name type="scientific">Streptomyces lunalinharesii</name>
    <dbReference type="NCBI Taxonomy" id="333384"/>
    <lineage>
        <taxon>Bacteria</taxon>
        <taxon>Bacillati</taxon>
        <taxon>Actinomycetota</taxon>
        <taxon>Actinomycetes</taxon>
        <taxon>Kitasatosporales</taxon>
        <taxon>Streptomycetaceae</taxon>
        <taxon>Streptomyces</taxon>
    </lineage>
</organism>
<dbReference type="InterPro" id="IPR027417">
    <property type="entry name" value="P-loop_NTPase"/>
</dbReference>
<dbReference type="EMBL" id="BAAARK010000025">
    <property type="protein sequence ID" value="GAA2680005.1"/>
    <property type="molecule type" value="Genomic_DNA"/>
</dbReference>
<evidence type="ECO:0000256" key="5">
    <source>
        <dbReference type="ARBA" id="ARBA00022989"/>
    </source>
</evidence>
<evidence type="ECO:0000256" key="6">
    <source>
        <dbReference type="ARBA" id="ARBA00023136"/>
    </source>
</evidence>
<feature type="region of interest" description="Disordered" evidence="7">
    <location>
        <begin position="277"/>
        <end position="310"/>
    </location>
</feature>
<dbReference type="InterPro" id="IPR039421">
    <property type="entry name" value="Type_1_exporter"/>
</dbReference>
<dbReference type="PANTHER" id="PTHR24221">
    <property type="entry name" value="ATP-BINDING CASSETTE SUB-FAMILY B"/>
    <property type="match status" value="1"/>
</dbReference>
<evidence type="ECO:0000256" key="4">
    <source>
        <dbReference type="ARBA" id="ARBA00022840"/>
    </source>
</evidence>
<dbReference type="SMART" id="SM00382">
    <property type="entry name" value="AAA"/>
    <property type="match status" value="1"/>
</dbReference>
<evidence type="ECO:0000259" key="9">
    <source>
        <dbReference type="PROSITE" id="PS50893"/>
    </source>
</evidence>
<feature type="transmembrane region" description="Helical" evidence="8">
    <location>
        <begin position="481"/>
        <end position="501"/>
    </location>
</feature>
<name>A0ABN3SL00_9ACTN</name>
<evidence type="ECO:0000256" key="7">
    <source>
        <dbReference type="SAM" id="MobiDB-lite"/>
    </source>
</evidence>
<accession>A0ABN3SL00</accession>
<dbReference type="Gene3D" id="1.20.1560.10">
    <property type="entry name" value="ABC transporter type 1, transmembrane domain"/>
    <property type="match status" value="1"/>
</dbReference>
<dbReference type="Proteomes" id="UP001500994">
    <property type="component" value="Unassembled WGS sequence"/>
</dbReference>
<dbReference type="Pfam" id="PF00664">
    <property type="entry name" value="ABC_membrane"/>
    <property type="match status" value="1"/>
</dbReference>
<evidence type="ECO:0000256" key="3">
    <source>
        <dbReference type="ARBA" id="ARBA00022741"/>
    </source>
</evidence>
<evidence type="ECO:0000313" key="12">
    <source>
        <dbReference type="Proteomes" id="UP001500994"/>
    </source>
</evidence>
<dbReference type="PROSITE" id="PS50929">
    <property type="entry name" value="ABC_TM1F"/>
    <property type="match status" value="1"/>
</dbReference>
<keyword evidence="3" id="KW-0547">Nucleotide-binding</keyword>
<feature type="compositionally biased region" description="Polar residues" evidence="7">
    <location>
        <begin position="277"/>
        <end position="287"/>
    </location>
</feature>
<dbReference type="Gene3D" id="3.40.50.300">
    <property type="entry name" value="P-loop containing nucleotide triphosphate hydrolases"/>
    <property type="match status" value="1"/>
</dbReference>
<dbReference type="PANTHER" id="PTHR24221:SF654">
    <property type="entry name" value="ATP-BINDING CASSETTE SUB-FAMILY B MEMBER 6"/>
    <property type="match status" value="1"/>
</dbReference>
<keyword evidence="2 8" id="KW-0812">Transmembrane</keyword>
<dbReference type="InterPro" id="IPR011527">
    <property type="entry name" value="ABC1_TM_dom"/>
</dbReference>
<sequence>MTEPRMSPVATEEQRVADTTALAPYAGEAADGDTVALLGPGPLWLVTGGEMDLYGVAGLGRGRWRFLARLGPGSVLPSCSSGPDHVLVGRPAPGASLHRLDLVRLRAELARHHDEHSAPDALPPQHEALARGVGSGLQGMLDCLSTTFLSEGDAEDDRTPLTPGSVKLPAGREGVSESGLLWVGIGGGTINTALGQSGAGEVIPLAGGDVLRATSETVLGLCRTGDLLLDGSLWPQLAECEQRVRYLLDRQRRHDEERLLAGRTAAAQALSGAVRTLHSQLKPTSGAETAEQPATVPDGRPGPDAEPPADDATFAAVTVVAKAMGITLTPPPSDADNRLDPIERIALTSHFRLRRVGLKAQWWRSDSGPLLGRIGETGAPVALLRHRGGYRVVDPATARARRVTEEVAAEIEPTAVMFYRPLTAETSGLVGLLKFGLRGSTPDLLRVAAAGGVAVTLGLVVPVVTGKVLGTFIPNGERGQIAQACLAVVLAALVSMAFTVVKNLSMLRAEGRFEASLQAGVWDRLLRAPAGFFSRYSTGELAGTALGISRIRMSVSGITTTITQTILLAISNFVLQLTYSASLTLLSLGLVLVNAAVFGALVMRQLRWQRELMQLDDKLTDKVFQTLQGLPKLRVAAAENFAYGEWAKHFARSQELTRRVLRLQHAVTVFTSAYVPLSTLALYGTLAASGPGSLSVSEFLSFSVAFSIQLSATAQLVGAVASLGSIVPLFERLKPILEEPSEVPEGAEAPRPPGTLTGKIEVRDVFFSYGKNGPPVLQNVSLEIEPGEFVAIVGPSGSGKSSLLRLLIGFERPTTGSIRYDDQDMAGLDTVATRRQCGVVMQHARPLRGSILDNIRGAEQHSMAAVRAAVEMSGLADDIEAMPMGLHTVLSDGGSSLSGGQRQRLMIAQALVRRPKILFFDEATSALDNETQRIVTESTRTLRATRLVVAHRLSTVLDADRIVVLEQGRIVQNGSPAELLADEDGLFHRLARRQQG</sequence>
<gene>
    <name evidence="11" type="ORF">GCM10009864_60430</name>
</gene>
<feature type="transmembrane region" description="Helical" evidence="8">
    <location>
        <begin position="666"/>
        <end position="686"/>
    </location>
</feature>
<dbReference type="InterPro" id="IPR003439">
    <property type="entry name" value="ABC_transporter-like_ATP-bd"/>
</dbReference>
<keyword evidence="6 8" id="KW-0472">Membrane</keyword>
<dbReference type="PROSITE" id="PS00211">
    <property type="entry name" value="ABC_TRANSPORTER_1"/>
    <property type="match status" value="1"/>
</dbReference>
<keyword evidence="12" id="KW-1185">Reference proteome</keyword>
<evidence type="ECO:0000313" key="11">
    <source>
        <dbReference type="EMBL" id="GAA2680005.1"/>
    </source>
</evidence>
<protein>
    <submittedName>
        <fullName evidence="11">NHLP bacteriocin export ABC transporter permease/ATPase subunit</fullName>
    </submittedName>
</protein>
<evidence type="ECO:0000256" key="8">
    <source>
        <dbReference type="SAM" id="Phobius"/>
    </source>
</evidence>
<dbReference type="PROSITE" id="PS50893">
    <property type="entry name" value="ABC_TRANSPORTER_2"/>
    <property type="match status" value="1"/>
</dbReference>
<comment type="caution">
    <text evidence="11">The sequence shown here is derived from an EMBL/GenBank/DDBJ whole genome shotgun (WGS) entry which is preliminary data.</text>
</comment>
<keyword evidence="4" id="KW-0067">ATP-binding</keyword>
<feature type="transmembrane region" description="Helical" evidence="8">
    <location>
        <begin position="706"/>
        <end position="730"/>
    </location>
</feature>
<evidence type="ECO:0000259" key="10">
    <source>
        <dbReference type="PROSITE" id="PS50929"/>
    </source>
</evidence>
<feature type="domain" description="ABC transporter" evidence="9">
    <location>
        <begin position="760"/>
        <end position="992"/>
    </location>
</feature>
<feature type="transmembrane region" description="Helical" evidence="8">
    <location>
        <begin position="444"/>
        <end position="461"/>
    </location>
</feature>
<dbReference type="SUPFAM" id="SSF52540">
    <property type="entry name" value="P-loop containing nucleoside triphosphate hydrolases"/>
    <property type="match status" value="1"/>
</dbReference>
<reference evidence="11 12" key="1">
    <citation type="journal article" date="2019" name="Int. J. Syst. Evol. Microbiol.">
        <title>The Global Catalogue of Microorganisms (GCM) 10K type strain sequencing project: providing services to taxonomists for standard genome sequencing and annotation.</title>
        <authorList>
            <consortium name="The Broad Institute Genomics Platform"/>
            <consortium name="The Broad Institute Genome Sequencing Center for Infectious Disease"/>
            <person name="Wu L."/>
            <person name="Ma J."/>
        </authorList>
    </citation>
    <scope>NUCLEOTIDE SEQUENCE [LARGE SCALE GENOMIC DNA]</scope>
    <source>
        <strain evidence="11 12">JCM 16374</strain>
    </source>
</reference>
<dbReference type="NCBIfam" id="TIGR03797">
    <property type="entry name" value="NHLM_micro_ABC2"/>
    <property type="match status" value="1"/>
</dbReference>
<dbReference type="Pfam" id="PF00005">
    <property type="entry name" value="ABC_tran"/>
    <property type="match status" value="1"/>
</dbReference>
<evidence type="ECO:0000256" key="2">
    <source>
        <dbReference type="ARBA" id="ARBA00022692"/>
    </source>
</evidence>
<feature type="transmembrane region" description="Helical" evidence="8">
    <location>
        <begin position="581"/>
        <end position="603"/>
    </location>
</feature>
<dbReference type="InterPro" id="IPR036640">
    <property type="entry name" value="ABC1_TM_sf"/>
</dbReference>
<comment type="subcellular location">
    <subcellularLocation>
        <location evidence="1">Cell membrane</location>
        <topology evidence="1">Multi-pass membrane protein</topology>
    </subcellularLocation>
</comment>
<dbReference type="SUPFAM" id="SSF90123">
    <property type="entry name" value="ABC transporter transmembrane region"/>
    <property type="match status" value="1"/>
</dbReference>
<evidence type="ECO:0000256" key="1">
    <source>
        <dbReference type="ARBA" id="ARBA00004651"/>
    </source>
</evidence>
<dbReference type="InterPro" id="IPR022515">
    <property type="entry name" value="NHPM_micro_ABC2"/>
</dbReference>
<keyword evidence="5 8" id="KW-1133">Transmembrane helix</keyword>
<proteinExistence type="predicted"/>
<feature type="transmembrane region" description="Helical" evidence="8">
    <location>
        <begin position="555"/>
        <end position="575"/>
    </location>
</feature>
<feature type="domain" description="ABC transmembrane type-1" evidence="10">
    <location>
        <begin position="447"/>
        <end position="725"/>
    </location>
</feature>
<dbReference type="RefSeq" id="WP_344581869.1">
    <property type="nucleotide sequence ID" value="NZ_BAAARK010000025.1"/>
</dbReference>
<dbReference type="InterPro" id="IPR017871">
    <property type="entry name" value="ABC_transporter-like_CS"/>
</dbReference>